<dbReference type="RefSeq" id="WP_205722733.1">
    <property type="nucleotide sequence ID" value="NZ_CP070608.1"/>
</dbReference>
<dbReference type="EMBL" id="CP070608">
    <property type="protein sequence ID" value="QSE98225.1"/>
    <property type="molecule type" value="Genomic_DNA"/>
</dbReference>
<gene>
    <name evidence="1" type="ORF">JR347_03860</name>
</gene>
<proteinExistence type="predicted"/>
<evidence type="ECO:0000313" key="1">
    <source>
        <dbReference type="EMBL" id="QSE98225.1"/>
    </source>
</evidence>
<name>A0A974WL61_9BACT</name>
<evidence type="ECO:0000313" key="2">
    <source>
        <dbReference type="Proteomes" id="UP000662783"/>
    </source>
</evidence>
<keyword evidence="2" id="KW-1185">Reference proteome</keyword>
<sequence length="119" mass="13631">MRWHTFTLAILILSSCESSDEVTSIQGDWHITFEAFEEARSGTIQFNSDNTGLLKFYADANSEILPGNENVTLTWKITPSELILERLDNNFVLNYSIVNQSSDRIELRYLDDITIILAR</sequence>
<dbReference type="AlphaFoldDB" id="A0A974WL61"/>
<reference evidence="1" key="1">
    <citation type="submission" date="2021-02" db="EMBL/GenBank/DDBJ databases">
        <title>Fulvivirga sp. S481 isolated from sea water.</title>
        <authorList>
            <person name="Bae S.S."/>
            <person name="Baek K."/>
        </authorList>
    </citation>
    <scope>NUCLEOTIDE SEQUENCE</scope>
    <source>
        <strain evidence="1">S481</strain>
    </source>
</reference>
<dbReference type="Proteomes" id="UP000662783">
    <property type="component" value="Chromosome"/>
</dbReference>
<dbReference type="PROSITE" id="PS51257">
    <property type="entry name" value="PROKAR_LIPOPROTEIN"/>
    <property type="match status" value="1"/>
</dbReference>
<organism evidence="1 2">
    <name type="scientific">Fulvivirga lutea</name>
    <dbReference type="NCBI Taxonomy" id="2810512"/>
    <lineage>
        <taxon>Bacteria</taxon>
        <taxon>Pseudomonadati</taxon>
        <taxon>Bacteroidota</taxon>
        <taxon>Cytophagia</taxon>
        <taxon>Cytophagales</taxon>
        <taxon>Fulvivirgaceae</taxon>
        <taxon>Fulvivirga</taxon>
    </lineage>
</organism>
<dbReference type="KEGG" id="fuv:JR347_03860"/>
<protein>
    <submittedName>
        <fullName evidence="1">Uncharacterized protein</fullName>
    </submittedName>
</protein>
<accession>A0A974WL61</accession>